<dbReference type="InParanoid" id="A0A2H3E9P2"/>
<gene>
    <name evidence="1" type="ORF">ARMGADRAFT_1056350</name>
</gene>
<proteinExistence type="predicted"/>
<sequence length="253" mass="27428">MPTRAVAPLKAAGVNGAYEAEQVEYYAPGQLFSTKVKVAGLRPAQTRLEGQQLRCWAYRTPSPTIHGVQHHNSNTTSLIGRSCDMSTSGDRNGGYGIVGQGWNGRGGPSGRTRELAGWCMGCGCGQGWEGRRRVRVVTFFRFQGIMEGDDDGGRGDMCSQVEPKIDNYRLTGWEVLVRMMTTCMTFSLLEDDGEVGIGCGNVDDLSNGIDDPGLKRRHRDLDGFLGDGNTGCDTESFDAKTLLSHLLPEGVGR</sequence>
<keyword evidence="2" id="KW-1185">Reference proteome</keyword>
<evidence type="ECO:0000313" key="1">
    <source>
        <dbReference type="EMBL" id="PBL03061.1"/>
    </source>
</evidence>
<protein>
    <submittedName>
        <fullName evidence="1">Uncharacterized protein</fullName>
    </submittedName>
</protein>
<dbReference type="EMBL" id="KZ293644">
    <property type="protein sequence ID" value="PBL03061.1"/>
    <property type="molecule type" value="Genomic_DNA"/>
</dbReference>
<reference evidence="2" key="1">
    <citation type="journal article" date="2017" name="Nat. Ecol. Evol.">
        <title>Genome expansion and lineage-specific genetic innovations in the forest pathogenic fungi Armillaria.</title>
        <authorList>
            <person name="Sipos G."/>
            <person name="Prasanna A.N."/>
            <person name="Walter M.C."/>
            <person name="O'Connor E."/>
            <person name="Balint B."/>
            <person name="Krizsan K."/>
            <person name="Kiss B."/>
            <person name="Hess J."/>
            <person name="Varga T."/>
            <person name="Slot J."/>
            <person name="Riley R."/>
            <person name="Boka B."/>
            <person name="Rigling D."/>
            <person name="Barry K."/>
            <person name="Lee J."/>
            <person name="Mihaltcheva S."/>
            <person name="LaButti K."/>
            <person name="Lipzen A."/>
            <person name="Waldron R."/>
            <person name="Moloney N.M."/>
            <person name="Sperisen C."/>
            <person name="Kredics L."/>
            <person name="Vagvoelgyi C."/>
            <person name="Patrignani A."/>
            <person name="Fitzpatrick D."/>
            <person name="Nagy I."/>
            <person name="Doyle S."/>
            <person name="Anderson J.B."/>
            <person name="Grigoriev I.V."/>
            <person name="Gueldener U."/>
            <person name="Muensterkoetter M."/>
            <person name="Nagy L.G."/>
        </authorList>
    </citation>
    <scope>NUCLEOTIDE SEQUENCE [LARGE SCALE GENOMIC DNA]</scope>
    <source>
        <strain evidence="2">Ar21-2</strain>
    </source>
</reference>
<accession>A0A2H3E9P2</accession>
<evidence type="ECO:0000313" key="2">
    <source>
        <dbReference type="Proteomes" id="UP000217790"/>
    </source>
</evidence>
<name>A0A2H3E9P2_ARMGA</name>
<dbReference type="Proteomes" id="UP000217790">
    <property type="component" value="Unassembled WGS sequence"/>
</dbReference>
<dbReference type="AlphaFoldDB" id="A0A2H3E9P2"/>
<organism evidence="1 2">
    <name type="scientific">Armillaria gallica</name>
    <name type="common">Bulbous honey fungus</name>
    <name type="synonym">Armillaria bulbosa</name>
    <dbReference type="NCBI Taxonomy" id="47427"/>
    <lineage>
        <taxon>Eukaryota</taxon>
        <taxon>Fungi</taxon>
        <taxon>Dikarya</taxon>
        <taxon>Basidiomycota</taxon>
        <taxon>Agaricomycotina</taxon>
        <taxon>Agaricomycetes</taxon>
        <taxon>Agaricomycetidae</taxon>
        <taxon>Agaricales</taxon>
        <taxon>Marasmiineae</taxon>
        <taxon>Physalacriaceae</taxon>
        <taxon>Armillaria</taxon>
    </lineage>
</organism>